<dbReference type="Pfam" id="PF01610">
    <property type="entry name" value="DDE_Tnp_ISL3"/>
    <property type="match status" value="2"/>
</dbReference>
<feature type="region of interest" description="Disordered" evidence="1">
    <location>
        <begin position="261"/>
        <end position="287"/>
    </location>
</feature>
<dbReference type="InterPro" id="IPR009057">
    <property type="entry name" value="Homeodomain-like_sf"/>
</dbReference>
<dbReference type="InterPro" id="IPR047951">
    <property type="entry name" value="Transpos_ISL3"/>
</dbReference>
<evidence type="ECO:0000313" key="4">
    <source>
        <dbReference type="Proteomes" id="UP001212821"/>
    </source>
</evidence>
<sequence length="530" mass="58501">MQNNASFWDSLVFDGIDDVDVDAVTALFGTVEVVARGRGSGAECPDCGRFSDRVHDRYRRRLKDLPLAEQGFVIRLVVRRFIWGAANCPRRTFAERFSRLAAPYARFTTRLNHALERVGLALASRAGARLAAQLGFGAGRTTLLRRVMALPDPTFSTPRVLGVDDFAIRRGQTYSTVLTSVEDHRVVDVLPTREAGPLAAWLARHPGVEIICRDRAGAYAEGARRGAPDALQVADRFHLWQGLGRAVETCVAAHRDCLHNPSPSGMPPEATGLVPGRPEDDSEPVGRRAERKKAAHALVHELLAQGHSRRAIARHLGWGLNTVLRYANAARWQDTVRENRPRPNRLDPYKPYLERRFAAGCTSVTRLHSELVADNAPVTYQMVRSHIATLRKAPVGVPPRPPTVRQVTGWVTRHPSTLNEEDRAGLKAVLARCPALDKVAGHVRDFGEILADRRGSTLPTWIDAVDASQLPGLTGFALHLLRDLDAVTAGLTLDWSSGSIEGAVNRIKKIKRQLYGRAGFELLRKMILLQ</sequence>
<accession>A0ABY7PWK2</accession>
<dbReference type="PROSITE" id="PS50531">
    <property type="entry name" value="HTH_IS21"/>
    <property type="match status" value="1"/>
</dbReference>
<keyword evidence="4" id="KW-1185">Reference proteome</keyword>
<dbReference type="Pfam" id="PF14690">
    <property type="entry name" value="Zn_ribbon_ISL3"/>
    <property type="match status" value="1"/>
</dbReference>
<dbReference type="InterPro" id="IPR017894">
    <property type="entry name" value="HTH_IS21_transposase_type"/>
</dbReference>
<dbReference type="EMBL" id="CP115450">
    <property type="protein sequence ID" value="WBP84577.1"/>
    <property type="molecule type" value="Genomic_DNA"/>
</dbReference>
<dbReference type="SUPFAM" id="SSF46689">
    <property type="entry name" value="Homeodomain-like"/>
    <property type="match status" value="1"/>
</dbReference>
<dbReference type="InterPro" id="IPR029261">
    <property type="entry name" value="Transposase_Znf"/>
</dbReference>
<evidence type="ECO:0000256" key="1">
    <source>
        <dbReference type="SAM" id="MobiDB-lite"/>
    </source>
</evidence>
<evidence type="ECO:0000259" key="2">
    <source>
        <dbReference type="PROSITE" id="PS50531"/>
    </source>
</evidence>
<dbReference type="PANTHER" id="PTHR33498">
    <property type="entry name" value="TRANSPOSASE FOR INSERTION SEQUENCE ELEMENT IS1557"/>
    <property type="match status" value="1"/>
</dbReference>
<dbReference type="RefSeq" id="WP_270139898.1">
    <property type="nucleotide sequence ID" value="NZ_CP115450.1"/>
</dbReference>
<evidence type="ECO:0000313" key="3">
    <source>
        <dbReference type="EMBL" id="WBP84577.1"/>
    </source>
</evidence>
<dbReference type="Gene3D" id="1.10.10.60">
    <property type="entry name" value="Homeodomain-like"/>
    <property type="match status" value="1"/>
</dbReference>
<protein>
    <submittedName>
        <fullName evidence="3">ISL3 family transposase</fullName>
    </submittedName>
</protein>
<proteinExistence type="predicted"/>
<dbReference type="InterPro" id="IPR002560">
    <property type="entry name" value="Transposase_DDE"/>
</dbReference>
<reference evidence="4" key="1">
    <citation type="submission" date="2022-12" db="EMBL/GenBank/DDBJ databases">
        <authorList>
            <person name="Mo P."/>
        </authorList>
    </citation>
    <scope>NUCLEOTIDE SEQUENCE [LARGE SCALE GENOMIC DNA]</scope>
    <source>
        <strain evidence="4">HUAS 3-15</strain>
    </source>
</reference>
<organism evidence="3 4">
    <name type="scientific">Kitasatospora cathayae</name>
    <dbReference type="NCBI Taxonomy" id="3004092"/>
    <lineage>
        <taxon>Bacteria</taxon>
        <taxon>Bacillati</taxon>
        <taxon>Actinomycetota</taxon>
        <taxon>Actinomycetes</taxon>
        <taxon>Kitasatosporales</taxon>
        <taxon>Streptomycetaceae</taxon>
        <taxon>Kitasatospora</taxon>
    </lineage>
</organism>
<dbReference type="Proteomes" id="UP001212821">
    <property type="component" value="Chromosome"/>
</dbReference>
<feature type="domain" description="HTH IS21-type" evidence="2">
    <location>
        <begin position="294"/>
        <end position="357"/>
    </location>
</feature>
<dbReference type="NCBIfam" id="NF033550">
    <property type="entry name" value="transpos_ISL3"/>
    <property type="match status" value="1"/>
</dbReference>
<gene>
    <name evidence="3" type="ORF">O1G21_01015</name>
</gene>
<name>A0ABY7PWK2_9ACTN</name>
<dbReference type="PANTHER" id="PTHR33498:SF1">
    <property type="entry name" value="TRANSPOSASE FOR INSERTION SEQUENCE ELEMENT IS1557"/>
    <property type="match status" value="1"/>
</dbReference>